<dbReference type="EMBL" id="CAEQ01000546">
    <property type="protein sequence ID" value="CCD12040.1"/>
    <property type="molecule type" value="Genomic_DNA"/>
</dbReference>
<comment type="caution">
    <text evidence="1">The sequence shown here is derived from an EMBL/GenBank/DDBJ whole genome shotgun (WGS) entry which is preliminary data.</text>
</comment>
<gene>
    <name evidence="1" type="ORF">TCIL3000_0_29600</name>
</gene>
<keyword evidence="2" id="KW-1185">Reference proteome</keyword>
<dbReference type="OMA" id="KSIYAPP"/>
<reference evidence="2" key="1">
    <citation type="submission" date="2011-07" db="EMBL/GenBank/DDBJ databases">
        <title>Divergent evolution of antigenic variation in African trypanosomes.</title>
        <authorList>
            <person name="Jackson A.P."/>
            <person name="Berry A."/>
            <person name="Allison H.C."/>
            <person name="Burton P."/>
            <person name="Anderson J."/>
            <person name="Aslett M."/>
            <person name="Brown R."/>
            <person name="Corton N."/>
            <person name="Harris D."/>
            <person name="Hauser H."/>
            <person name="Gamble J."/>
            <person name="Gilderthorp R."/>
            <person name="McQuillan J."/>
            <person name="Quail M.A."/>
            <person name="Sanders M."/>
            <person name="Van Tonder A."/>
            <person name="Ginger M.L."/>
            <person name="Donelson J.E."/>
            <person name="Field M.C."/>
            <person name="Barry J.D."/>
            <person name="Berriman M."/>
            <person name="Hertz-Fowler C."/>
        </authorList>
    </citation>
    <scope>NUCLEOTIDE SEQUENCE [LARGE SCALE GENOMIC DNA]</scope>
    <source>
        <strain evidence="2">IL3000</strain>
    </source>
</reference>
<name>F9W4E9_TRYCI</name>
<reference evidence="1 2" key="2">
    <citation type="journal article" date="2012" name="Proc. Natl. Acad. Sci. U.S.A.">
        <title>Antigenic diversity is generated by distinct evolutionary mechanisms in African trypanosome species.</title>
        <authorList>
            <person name="Jackson A.P."/>
            <person name="Berry A."/>
            <person name="Aslett M."/>
            <person name="Allison H.C."/>
            <person name="Burton P."/>
            <person name="Vavrova-Anderson J."/>
            <person name="Brown R."/>
            <person name="Browne H."/>
            <person name="Corton N."/>
            <person name="Hauser H."/>
            <person name="Gamble J."/>
            <person name="Gilderthorp R."/>
            <person name="Marcello L."/>
            <person name="McQuillan J."/>
            <person name="Otto T.D."/>
            <person name="Quail M.A."/>
            <person name="Sanders M.J."/>
            <person name="van Tonder A."/>
            <person name="Ginger M.L."/>
            <person name="Field M.C."/>
            <person name="Barry J.D."/>
            <person name="Hertz-Fowler C."/>
            <person name="Berriman M."/>
        </authorList>
    </citation>
    <scope>NUCLEOTIDE SEQUENCE [LARGE SCALE GENOMIC DNA]</scope>
    <source>
        <strain evidence="1 2">IL3000</strain>
    </source>
</reference>
<dbReference type="AlphaFoldDB" id="F9W4E9"/>
<protein>
    <submittedName>
        <fullName evidence="1">Uncharacterized protein</fullName>
    </submittedName>
</protein>
<evidence type="ECO:0000313" key="1">
    <source>
        <dbReference type="EMBL" id="CCD12040.1"/>
    </source>
</evidence>
<organism evidence="1 2">
    <name type="scientific">Trypanosoma congolense (strain IL3000)</name>
    <dbReference type="NCBI Taxonomy" id="1068625"/>
    <lineage>
        <taxon>Eukaryota</taxon>
        <taxon>Discoba</taxon>
        <taxon>Euglenozoa</taxon>
        <taxon>Kinetoplastea</taxon>
        <taxon>Metakinetoplastina</taxon>
        <taxon>Trypanosomatida</taxon>
        <taxon>Trypanosomatidae</taxon>
        <taxon>Trypanosoma</taxon>
        <taxon>Nannomonas</taxon>
    </lineage>
</organism>
<dbReference type="Proteomes" id="UP000000702">
    <property type="component" value="Unassembled WGS sequence"/>
</dbReference>
<proteinExistence type="predicted"/>
<accession>F9W4E9</accession>
<evidence type="ECO:0000313" key="2">
    <source>
        <dbReference type="Proteomes" id="UP000000702"/>
    </source>
</evidence>
<sequence>MKRSVKGVDELNEAVKKGVRQAAKKAIHKGNGVVPPFWTPELTKLEVMVQQCRNERKRGARIRWRSKVPEDTAIRRWEDNMSRLTVTDPTGWNLVESIDALFSLTSPAPVVDGDTLTKRRQVQHWQGCTWSG</sequence>